<accession>A0A371H5A3</accession>
<reference evidence="1" key="1">
    <citation type="submission" date="2018-05" db="EMBL/GenBank/DDBJ databases">
        <title>Draft genome of Mucuna pruriens seed.</title>
        <authorList>
            <person name="Nnadi N.E."/>
            <person name="Vos R."/>
            <person name="Hasami M.H."/>
            <person name="Devisetty U.K."/>
            <person name="Aguiy J.C."/>
        </authorList>
    </citation>
    <scope>NUCLEOTIDE SEQUENCE [LARGE SCALE GENOMIC DNA]</scope>
    <source>
        <strain evidence="1">JCA_2017</strain>
    </source>
</reference>
<proteinExistence type="predicted"/>
<gene>
    <name evidence="1" type="ORF">CR513_19191</name>
</gene>
<comment type="caution">
    <text evidence="1">The sequence shown here is derived from an EMBL/GenBank/DDBJ whole genome shotgun (WGS) entry which is preliminary data.</text>
</comment>
<organism evidence="1 2">
    <name type="scientific">Mucuna pruriens</name>
    <name type="common">Velvet bean</name>
    <name type="synonym">Dolichos pruriens</name>
    <dbReference type="NCBI Taxonomy" id="157652"/>
    <lineage>
        <taxon>Eukaryota</taxon>
        <taxon>Viridiplantae</taxon>
        <taxon>Streptophyta</taxon>
        <taxon>Embryophyta</taxon>
        <taxon>Tracheophyta</taxon>
        <taxon>Spermatophyta</taxon>
        <taxon>Magnoliopsida</taxon>
        <taxon>eudicotyledons</taxon>
        <taxon>Gunneridae</taxon>
        <taxon>Pentapetalae</taxon>
        <taxon>rosids</taxon>
        <taxon>fabids</taxon>
        <taxon>Fabales</taxon>
        <taxon>Fabaceae</taxon>
        <taxon>Papilionoideae</taxon>
        <taxon>50 kb inversion clade</taxon>
        <taxon>NPAAA clade</taxon>
        <taxon>indigoferoid/millettioid clade</taxon>
        <taxon>Phaseoleae</taxon>
        <taxon>Mucuna</taxon>
    </lineage>
</organism>
<name>A0A371H5A3_MUCPR</name>
<dbReference type="EMBL" id="QJKJ01003539">
    <property type="protein sequence ID" value="RDX97965.1"/>
    <property type="molecule type" value="Genomic_DNA"/>
</dbReference>
<dbReference type="Proteomes" id="UP000257109">
    <property type="component" value="Unassembled WGS sequence"/>
</dbReference>
<feature type="non-terminal residue" evidence="1">
    <location>
        <position position="1"/>
    </location>
</feature>
<dbReference type="AlphaFoldDB" id="A0A371H5A3"/>
<keyword evidence="2" id="KW-1185">Reference proteome</keyword>
<evidence type="ECO:0000313" key="2">
    <source>
        <dbReference type="Proteomes" id="UP000257109"/>
    </source>
</evidence>
<evidence type="ECO:0000313" key="1">
    <source>
        <dbReference type="EMBL" id="RDX97965.1"/>
    </source>
</evidence>
<sequence length="168" mass="18822">MDPDEENRESVFGLCPMSHKLLAQAGITEVGSTVVDALLHAYHMEVEQMHLCLLWPYLLYRRPGTSSLIVSDTQTIKLFSHQLPVSSKLYCMKKKVKKEEQSSLITSTKTFLYGRHLSKMVIEVNVASAWTNATSNPSSSISFPFIPNRHVCKPQFECKEIALGGCST</sequence>
<protein>
    <submittedName>
        <fullName evidence="1">Uncharacterized protein</fullName>
    </submittedName>
</protein>